<comment type="caution">
    <text evidence="9">The sequence shown here is derived from an EMBL/GenBank/DDBJ whole genome shotgun (WGS) entry which is preliminary data.</text>
</comment>
<evidence type="ECO:0000256" key="6">
    <source>
        <dbReference type="ARBA" id="ARBA00023136"/>
    </source>
</evidence>
<feature type="transmembrane region" description="Helical" evidence="7">
    <location>
        <begin position="210"/>
        <end position="233"/>
    </location>
</feature>
<reference evidence="9 10" key="1">
    <citation type="submission" date="2024-02" db="EMBL/GenBank/DDBJ databases">
        <authorList>
            <person name="Chen Y."/>
            <person name="Shah S."/>
            <person name="Dougan E. K."/>
            <person name="Thang M."/>
            <person name="Chan C."/>
        </authorList>
    </citation>
    <scope>NUCLEOTIDE SEQUENCE [LARGE SCALE GENOMIC DNA]</scope>
</reference>
<dbReference type="Proteomes" id="UP001642464">
    <property type="component" value="Unassembled WGS sequence"/>
</dbReference>
<dbReference type="Pfam" id="PF00939">
    <property type="entry name" value="Na_sulph_symp"/>
    <property type="match status" value="1"/>
</dbReference>
<keyword evidence="3 7" id="KW-0812">Transmembrane</keyword>
<dbReference type="InterPro" id="IPR002563">
    <property type="entry name" value="Flavin_Rdtase-like_dom"/>
</dbReference>
<dbReference type="SUPFAM" id="SSF50475">
    <property type="entry name" value="FMN-binding split barrel"/>
    <property type="match status" value="1"/>
</dbReference>
<dbReference type="Gene3D" id="2.30.110.10">
    <property type="entry name" value="Electron Transport, Fmn-binding Protein, Chain A"/>
    <property type="match status" value="1"/>
</dbReference>
<comment type="similarity">
    <text evidence="2">Belongs to the non-flavoprotein flavin reductase family.</text>
</comment>
<sequence length="583" mass="61009">MRLTLPITTLIAAALAAAVLIALGIRSEGQDQGMLLASGVGVFSIALFATRVFPDIVAAFFVFLLSLSVSIAPASVVFSGLESGGFWLLVGGIILGVAVITTGLGTQISNRMLTLSGVSYPKAVLVVATAGFLLGILIPSTIPRVLILIPVAVSLAASLGLKPGSRGSMGLCATAAAGTLLPTYAIYTANLPTIVQFGALDSLFGLKTTYSGYFLAQFPVNLLRFAVLLLVLWRFSSEPLEPQDPDRHSTGSLTGPQARLLGLLLIAIALWATDFLHGIQPAWIALAVATIALWPKTGLLPGSAMKEKIDLTPALLFGAIFCVSALARHVGLDVALANTLIEKMALVPGNPVWNIYAIFGFSVLLSHLTTAPAAPLVLVPFAEPLATASGLPIETVAMTQMIGIASPLLPYQEGIMNAMTDTKEFDIDPKALRQTLSCFPTGVAIATTLSRSGDPIGVTISSFNSVSMDPPLVLWSLARKAGSLPEYRAHPGFAINILSADQAHLCKLFASPERDRFTGLEWFQGAHGVPCIAGCAAALECETHAVHEGGDHEIFIGRVLAHTSSERTPLAFGKGQLGAFSLG</sequence>
<feature type="transmembrane region" description="Helical" evidence="7">
    <location>
        <begin position="168"/>
        <end position="190"/>
    </location>
</feature>
<feature type="domain" description="Flavin reductase like" evidence="8">
    <location>
        <begin position="436"/>
        <end position="579"/>
    </location>
</feature>
<evidence type="ECO:0000313" key="9">
    <source>
        <dbReference type="EMBL" id="CAK8989000.1"/>
    </source>
</evidence>
<evidence type="ECO:0000256" key="2">
    <source>
        <dbReference type="ARBA" id="ARBA00008898"/>
    </source>
</evidence>
<feature type="transmembrane region" description="Helical" evidence="7">
    <location>
        <begin position="32"/>
        <end position="49"/>
    </location>
</feature>
<dbReference type="EMBL" id="CAXAMM010000792">
    <property type="protein sequence ID" value="CAK8989000.1"/>
    <property type="molecule type" value="Genomic_DNA"/>
</dbReference>
<organism evidence="9 10">
    <name type="scientific">Durusdinium trenchii</name>
    <dbReference type="NCBI Taxonomy" id="1381693"/>
    <lineage>
        <taxon>Eukaryota</taxon>
        <taxon>Sar</taxon>
        <taxon>Alveolata</taxon>
        <taxon>Dinophyceae</taxon>
        <taxon>Suessiales</taxon>
        <taxon>Symbiodiniaceae</taxon>
        <taxon>Durusdinium</taxon>
    </lineage>
</organism>
<proteinExistence type="inferred from homology"/>
<dbReference type="Pfam" id="PF01613">
    <property type="entry name" value="Flavin_Reduct"/>
    <property type="match status" value="1"/>
</dbReference>
<name>A0ABP0HJI6_9DINO</name>
<protein>
    <submittedName>
        <fullName evidence="9">Reductase component (4-HPA 3-monooxygenase small component) (Flavin:NAD(+) oxidoreductase) (p-hydroxyphenylacetate 3-hydroxylase C1 component)</fullName>
    </submittedName>
</protein>
<evidence type="ECO:0000313" key="10">
    <source>
        <dbReference type="Proteomes" id="UP001642464"/>
    </source>
</evidence>
<dbReference type="PANTHER" id="PTHR30466">
    <property type="entry name" value="FLAVIN REDUCTASE"/>
    <property type="match status" value="1"/>
</dbReference>
<dbReference type="InterPro" id="IPR050268">
    <property type="entry name" value="NADH-dep_flavin_reductase"/>
</dbReference>
<keyword evidence="4 7" id="KW-1133">Transmembrane helix</keyword>
<keyword evidence="5" id="KW-0560">Oxidoreductase</keyword>
<feature type="transmembrane region" description="Helical" evidence="7">
    <location>
        <begin position="84"/>
        <end position="106"/>
    </location>
</feature>
<accession>A0ABP0HJI6</accession>
<keyword evidence="6 7" id="KW-0472">Membrane</keyword>
<feature type="transmembrane region" description="Helical" evidence="7">
    <location>
        <begin position="118"/>
        <end position="138"/>
    </location>
</feature>
<feature type="transmembrane region" description="Helical" evidence="7">
    <location>
        <begin position="315"/>
        <end position="341"/>
    </location>
</feature>
<evidence type="ECO:0000256" key="1">
    <source>
        <dbReference type="ARBA" id="ARBA00004141"/>
    </source>
</evidence>
<feature type="transmembrane region" description="Helical" evidence="7">
    <location>
        <begin position="353"/>
        <end position="379"/>
    </location>
</feature>
<gene>
    <name evidence="9" type="ORF">SCF082_LOCUS1630</name>
</gene>
<evidence type="ECO:0000256" key="7">
    <source>
        <dbReference type="SAM" id="Phobius"/>
    </source>
</evidence>
<dbReference type="SMART" id="SM00903">
    <property type="entry name" value="Flavin_Reduct"/>
    <property type="match status" value="1"/>
</dbReference>
<evidence type="ECO:0000256" key="4">
    <source>
        <dbReference type="ARBA" id="ARBA00022989"/>
    </source>
</evidence>
<keyword evidence="10" id="KW-1185">Reference proteome</keyword>
<comment type="subcellular location">
    <subcellularLocation>
        <location evidence="1">Membrane</location>
        <topology evidence="1">Multi-pass membrane protein</topology>
    </subcellularLocation>
</comment>
<dbReference type="InterPro" id="IPR001898">
    <property type="entry name" value="SLC13A/DASS"/>
</dbReference>
<evidence type="ECO:0000256" key="5">
    <source>
        <dbReference type="ARBA" id="ARBA00023002"/>
    </source>
</evidence>
<evidence type="ECO:0000256" key="3">
    <source>
        <dbReference type="ARBA" id="ARBA00022692"/>
    </source>
</evidence>
<dbReference type="InterPro" id="IPR012349">
    <property type="entry name" value="Split_barrel_FMN-bd"/>
</dbReference>
<feature type="transmembrane region" description="Helical" evidence="7">
    <location>
        <begin position="253"/>
        <end position="272"/>
    </location>
</feature>
<dbReference type="PANTHER" id="PTHR30466:SF11">
    <property type="entry name" value="FLAVIN-DEPENDENT MONOOXYGENASE, REDUCTASE SUBUNIT HSAB"/>
    <property type="match status" value="1"/>
</dbReference>
<evidence type="ECO:0000259" key="8">
    <source>
        <dbReference type="SMART" id="SM00903"/>
    </source>
</evidence>
<feature type="transmembrane region" description="Helical" evidence="7">
    <location>
        <begin position="56"/>
        <end position="78"/>
    </location>
</feature>